<feature type="domain" description="Response regulatory" evidence="11">
    <location>
        <begin position="7"/>
        <end position="123"/>
    </location>
</feature>
<evidence type="ECO:0000256" key="7">
    <source>
        <dbReference type="ARBA" id="ARBA00023159"/>
    </source>
</evidence>
<dbReference type="SUPFAM" id="SSF52172">
    <property type="entry name" value="CheY-like"/>
    <property type="match status" value="1"/>
</dbReference>
<keyword evidence="6 9" id="KW-0238">DNA-binding</keyword>
<evidence type="ECO:0000256" key="4">
    <source>
        <dbReference type="ARBA" id="ARBA00023012"/>
    </source>
</evidence>
<name>A0A1H0QRU8_MICTS</name>
<evidence type="ECO:0000256" key="3">
    <source>
        <dbReference type="ARBA" id="ARBA00022553"/>
    </source>
</evidence>
<keyword evidence="3 10" id="KW-0597">Phosphoprotein</keyword>
<dbReference type="RefSeq" id="WP_056225635.1">
    <property type="nucleotide sequence ID" value="NZ_FNJN01000005.1"/>
</dbReference>
<dbReference type="PANTHER" id="PTHR45526:SF1">
    <property type="entry name" value="TRANSCRIPTIONAL REGULATORY PROTEIN DCUR-RELATED"/>
    <property type="match status" value="1"/>
</dbReference>
<evidence type="ECO:0000256" key="8">
    <source>
        <dbReference type="ARBA" id="ARBA00023163"/>
    </source>
</evidence>
<protein>
    <recommendedName>
        <fullName evidence="9">Transcriptional regulatory protein</fullName>
    </recommendedName>
</protein>
<dbReference type="InterPro" id="IPR011006">
    <property type="entry name" value="CheY-like_superfamily"/>
</dbReference>
<dbReference type="GO" id="GO:0000156">
    <property type="term" value="F:phosphorelay response regulator activity"/>
    <property type="evidence" value="ECO:0007669"/>
    <property type="project" value="TreeGrafter"/>
</dbReference>
<dbReference type="EMBL" id="FNJN01000005">
    <property type="protein sequence ID" value="SDP19910.1"/>
    <property type="molecule type" value="Genomic_DNA"/>
</dbReference>
<comment type="subcellular location">
    <subcellularLocation>
        <location evidence="1 9">Cytoplasm</location>
    </subcellularLocation>
</comment>
<dbReference type="GO" id="GO:0005737">
    <property type="term" value="C:cytoplasm"/>
    <property type="evidence" value="ECO:0007669"/>
    <property type="project" value="UniProtKB-SubCell"/>
</dbReference>
<keyword evidence="5 9" id="KW-0805">Transcription regulation</keyword>
<feature type="modified residue" description="4-aspartylphosphate" evidence="10">
    <location>
        <position position="57"/>
    </location>
</feature>
<evidence type="ECO:0000256" key="9">
    <source>
        <dbReference type="PIRNR" id="PIRNR006171"/>
    </source>
</evidence>
<dbReference type="Gene3D" id="3.40.50.2300">
    <property type="match status" value="1"/>
</dbReference>
<dbReference type="InterPro" id="IPR051271">
    <property type="entry name" value="2C-system_Tx_regulators"/>
</dbReference>
<accession>A0A1H0QRU8</accession>
<evidence type="ECO:0000256" key="1">
    <source>
        <dbReference type="ARBA" id="ARBA00004496"/>
    </source>
</evidence>
<evidence type="ECO:0000256" key="10">
    <source>
        <dbReference type="PROSITE-ProRule" id="PRU00169"/>
    </source>
</evidence>
<dbReference type="InterPro" id="IPR024187">
    <property type="entry name" value="Sig_transdc_resp-reg_cit/mal"/>
</dbReference>
<dbReference type="GO" id="GO:0003700">
    <property type="term" value="F:DNA-binding transcription factor activity"/>
    <property type="evidence" value="ECO:0007669"/>
    <property type="project" value="InterPro"/>
</dbReference>
<dbReference type="AlphaFoldDB" id="A0A1H0QRU8"/>
<keyword evidence="2 9" id="KW-0963">Cytoplasm</keyword>
<dbReference type="InterPro" id="IPR001789">
    <property type="entry name" value="Sig_transdc_resp-reg_receiver"/>
</dbReference>
<organism evidence="12 13">
    <name type="scientific">Microbacterium testaceum (strain StLB037)</name>
    <dbReference type="NCBI Taxonomy" id="979556"/>
    <lineage>
        <taxon>Bacteria</taxon>
        <taxon>Bacillati</taxon>
        <taxon>Actinomycetota</taxon>
        <taxon>Actinomycetes</taxon>
        <taxon>Micrococcales</taxon>
        <taxon>Microbacteriaceae</taxon>
        <taxon>Microbacterium</taxon>
    </lineage>
</organism>
<dbReference type="GO" id="GO:0003677">
    <property type="term" value="F:DNA binding"/>
    <property type="evidence" value="ECO:0007669"/>
    <property type="project" value="UniProtKB-KW"/>
</dbReference>
<evidence type="ECO:0000313" key="12">
    <source>
        <dbReference type="EMBL" id="SDP19910.1"/>
    </source>
</evidence>
<keyword evidence="7 9" id="KW-0010">Activator</keyword>
<dbReference type="PROSITE" id="PS50110">
    <property type="entry name" value="RESPONSE_REGULATORY"/>
    <property type="match status" value="1"/>
</dbReference>
<dbReference type="Gene3D" id="1.10.10.10">
    <property type="entry name" value="Winged helix-like DNA-binding domain superfamily/Winged helix DNA-binding domain"/>
    <property type="match status" value="1"/>
</dbReference>
<dbReference type="InterPro" id="IPR036390">
    <property type="entry name" value="WH_DNA-bd_sf"/>
</dbReference>
<reference evidence="12 13" key="1">
    <citation type="submission" date="2016-10" db="EMBL/GenBank/DDBJ databases">
        <authorList>
            <person name="de Groot N.N."/>
        </authorList>
    </citation>
    <scope>NUCLEOTIDE SEQUENCE [LARGE SCALE GENOMIC DNA]</scope>
    <source>
        <strain evidence="12 13">StLB037</strain>
    </source>
</reference>
<dbReference type="Proteomes" id="UP000186456">
    <property type="component" value="Unassembled WGS sequence"/>
</dbReference>
<dbReference type="SMART" id="SM00448">
    <property type="entry name" value="REC"/>
    <property type="match status" value="1"/>
</dbReference>
<evidence type="ECO:0000256" key="2">
    <source>
        <dbReference type="ARBA" id="ARBA00022490"/>
    </source>
</evidence>
<dbReference type="SUPFAM" id="SSF46785">
    <property type="entry name" value="Winged helix' DNA-binding domain"/>
    <property type="match status" value="1"/>
</dbReference>
<dbReference type="PANTHER" id="PTHR45526">
    <property type="entry name" value="TRANSCRIPTIONAL REGULATORY PROTEIN DPIA"/>
    <property type="match status" value="1"/>
</dbReference>
<sequence length="238" mass="25857">MTDDPVRVLVVDDDGAARALHGRFVDETPGFRVIGSAATGIAAVERARQDVDLVLLDMRLPDISGVEVLHRLRTLGAEGLDVLVISSSQDQVTVRQALAAHVVGYLVKPFTQEMLQRRLDTYRRERQARAEADRDRALTQGDIDRLLGTGTVRVPERSSPAPLPKGLAQVTLDRVRASLDPVAFVSASDVASACGLSRATAQRYLEHLVSTGVIDLAHRYGARGRPRILYRLAPSPPG</sequence>
<gene>
    <name evidence="12" type="ORF">SAMN04487788_2511</name>
</gene>
<evidence type="ECO:0000256" key="6">
    <source>
        <dbReference type="ARBA" id="ARBA00023125"/>
    </source>
</evidence>
<dbReference type="InterPro" id="IPR036388">
    <property type="entry name" value="WH-like_DNA-bd_sf"/>
</dbReference>
<evidence type="ECO:0000313" key="13">
    <source>
        <dbReference type="Proteomes" id="UP000186456"/>
    </source>
</evidence>
<dbReference type="PIRSF" id="PIRSF006171">
    <property type="entry name" value="RR_citrat_malat"/>
    <property type="match status" value="1"/>
</dbReference>
<keyword evidence="8 9" id="KW-0804">Transcription</keyword>
<evidence type="ECO:0000256" key="5">
    <source>
        <dbReference type="ARBA" id="ARBA00023015"/>
    </source>
</evidence>
<proteinExistence type="predicted"/>
<dbReference type="Pfam" id="PF00072">
    <property type="entry name" value="Response_reg"/>
    <property type="match status" value="1"/>
</dbReference>
<evidence type="ECO:0000259" key="11">
    <source>
        <dbReference type="PROSITE" id="PS50110"/>
    </source>
</evidence>
<keyword evidence="4 9" id="KW-0902">Two-component regulatory system</keyword>